<proteinExistence type="predicted"/>
<evidence type="ECO:0000313" key="2">
    <source>
        <dbReference type="EMBL" id="KKK67073.1"/>
    </source>
</evidence>
<accession>A0A0F8XDZ9</accession>
<dbReference type="EMBL" id="LAZR01059782">
    <property type="protein sequence ID" value="KKK67073.1"/>
    <property type="molecule type" value="Genomic_DNA"/>
</dbReference>
<dbReference type="InterPro" id="IPR029044">
    <property type="entry name" value="Nucleotide-diphossugar_trans"/>
</dbReference>
<evidence type="ECO:0000259" key="1">
    <source>
        <dbReference type="Pfam" id="PF00535"/>
    </source>
</evidence>
<feature type="domain" description="Glycosyltransferase 2-like" evidence="1">
    <location>
        <begin position="4"/>
        <end position="107"/>
    </location>
</feature>
<reference evidence="2" key="1">
    <citation type="journal article" date="2015" name="Nature">
        <title>Complex archaea that bridge the gap between prokaryotes and eukaryotes.</title>
        <authorList>
            <person name="Spang A."/>
            <person name="Saw J.H."/>
            <person name="Jorgensen S.L."/>
            <person name="Zaremba-Niedzwiedzka K."/>
            <person name="Martijn J."/>
            <person name="Lind A.E."/>
            <person name="van Eijk R."/>
            <person name="Schleper C."/>
            <person name="Guy L."/>
            <person name="Ettema T.J."/>
        </authorList>
    </citation>
    <scope>NUCLEOTIDE SEQUENCE</scope>
</reference>
<dbReference type="Pfam" id="PF00535">
    <property type="entry name" value="Glycos_transf_2"/>
    <property type="match status" value="1"/>
</dbReference>
<gene>
    <name evidence="2" type="ORF">LCGC14_2957710</name>
</gene>
<comment type="caution">
    <text evidence="2">The sequence shown here is derived from an EMBL/GenBank/DDBJ whole genome shotgun (WGS) entry which is preliminary data.</text>
</comment>
<dbReference type="Gene3D" id="3.90.550.10">
    <property type="entry name" value="Spore Coat Polysaccharide Biosynthesis Protein SpsA, Chain A"/>
    <property type="match status" value="1"/>
</dbReference>
<dbReference type="InterPro" id="IPR001173">
    <property type="entry name" value="Glyco_trans_2-like"/>
</dbReference>
<name>A0A0F8XDZ9_9ZZZZ</name>
<organism evidence="2">
    <name type="scientific">marine sediment metagenome</name>
    <dbReference type="NCBI Taxonomy" id="412755"/>
    <lineage>
        <taxon>unclassified sequences</taxon>
        <taxon>metagenomes</taxon>
        <taxon>ecological metagenomes</taxon>
    </lineage>
</organism>
<sequence length="108" mass="12226">MLHIIVPTCLADEHVCRTFSRTLREHTTGPCRGYEVINDDSLKGVSIERVRDDPVDWRVYIEPRRIGYVNACNVGYRLADPADDDLVVVLNDDLVFEGDWLNPLAAAI</sequence>
<dbReference type="SUPFAM" id="SSF53448">
    <property type="entry name" value="Nucleotide-diphospho-sugar transferases"/>
    <property type="match status" value="1"/>
</dbReference>
<feature type="non-terminal residue" evidence="2">
    <location>
        <position position="108"/>
    </location>
</feature>
<protein>
    <recommendedName>
        <fullName evidence="1">Glycosyltransferase 2-like domain-containing protein</fullName>
    </recommendedName>
</protein>
<dbReference type="AlphaFoldDB" id="A0A0F8XDZ9"/>